<dbReference type="InterPro" id="IPR025959">
    <property type="entry name" value="Winged_HTH_dom"/>
</dbReference>
<organism evidence="3">
    <name type="scientific">Burkholderia pseudomallei 1710a</name>
    <dbReference type="NCBI Taxonomy" id="320371"/>
    <lineage>
        <taxon>Bacteria</taxon>
        <taxon>Pseudomonadati</taxon>
        <taxon>Pseudomonadota</taxon>
        <taxon>Betaproteobacteria</taxon>
        <taxon>Burkholderiales</taxon>
        <taxon>Burkholderiaceae</taxon>
        <taxon>Burkholderia</taxon>
        <taxon>pseudomallei group</taxon>
    </lineage>
</organism>
<name>A0A0E1VV52_BURPE</name>
<feature type="region of interest" description="Disordered" evidence="1">
    <location>
        <begin position="1"/>
        <end position="22"/>
    </location>
</feature>
<dbReference type="AlphaFoldDB" id="A0A0E1VV52"/>
<protein>
    <submittedName>
        <fullName evidence="3">Putative transposase</fullName>
    </submittedName>
</protein>
<gene>
    <name evidence="3" type="ORF">BURPS1710A_A1723</name>
</gene>
<reference evidence="3" key="1">
    <citation type="submission" date="2009-05" db="EMBL/GenBank/DDBJ databases">
        <authorList>
            <person name="Harkins D.M."/>
            <person name="DeShazer D."/>
            <person name="Woods D.E."/>
            <person name="Brinkac L.M."/>
            <person name="Brown K.A."/>
            <person name="Hung G.C."/>
            <person name="Tuanyok A."/>
            <person name="Zhang B."/>
            <person name="Nierman W.C."/>
        </authorList>
    </citation>
    <scope>NUCLEOTIDE SEQUENCE [LARGE SCALE GENOMIC DNA]</scope>
    <source>
        <strain evidence="3">1710a</strain>
    </source>
</reference>
<evidence type="ECO:0000313" key="3">
    <source>
        <dbReference type="EMBL" id="EET03861.1"/>
    </source>
</evidence>
<dbReference type="Pfam" id="PF13592">
    <property type="entry name" value="HTH_33"/>
    <property type="match status" value="1"/>
</dbReference>
<dbReference type="EMBL" id="CM000833">
    <property type="protein sequence ID" value="EET03861.1"/>
    <property type="molecule type" value="Genomic_DNA"/>
</dbReference>
<feature type="domain" description="Winged helix-turn helix" evidence="2">
    <location>
        <begin position="101"/>
        <end position="142"/>
    </location>
</feature>
<sequence>MSFSTGRTQMDTKHDGGSPIAERRTEGFRLLESGMPQADVARRLVVSRQSVCRWAKRLAERDGRIAKAPGRPRRLNSAQCATLRAMLDDGALAAGFASPQWTLARVRKLIEREFGVAYSKTGGWELLRTLGVSLQRTERHPHIAR</sequence>
<dbReference type="Pfam" id="PF13551">
    <property type="entry name" value="HTH_29"/>
    <property type="match status" value="1"/>
</dbReference>
<evidence type="ECO:0000256" key="1">
    <source>
        <dbReference type="SAM" id="MobiDB-lite"/>
    </source>
</evidence>
<dbReference type="HOGENOM" id="CLU_056788_4_2_4"/>
<dbReference type="SUPFAM" id="SSF46689">
    <property type="entry name" value="Homeodomain-like"/>
    <property type="match status" value="1"/>
</dbReference>
<accession>A0A0E1VV52</accession>
<feature type="compositionally biased region" description="Basic and acidic residues" evidence="1">
    <location>
        <begin position="10"/>
        <end position="22"/>
    </location>
</feature>
<dbReference type="InterPro" id="IPR009057">
    <property type="entry name" value="Homeodomain-like_sf"/>
</dbReference>
<proteinExistence type="predicted"/>
<dbReference type="Proteomes" id="UP000001812">
    <property type="component" value="Chromosome II"/>
</dbReference>
<evidence type="ECO:0000259" key="2">
    <source>
        <dbReference type="Pfam" id="PF13592"/>
    </source>
</evidence>